<sequence>MPGRSPHRRSTPPPPLISRHTPPRGRVHSPDRHNLEMSSSSRGRDRREYRPTIRRSRSPVPTKVRSFSPTILKRKASPNREREIARRAKISKSPVTSRVGSERKSHVTEAIETETVRSVSESERFRDRDFEGERERAVPQFRGPEGSVNYDVNELKKFTVEIIRKPTGLNDETIINRNITNPDDIVPIRRPDVFAEDYHYYNKGHGKDEGARPLFLRAQASSSKDRTAAADDYRRVVAIDPSRATGSHEVERSRERRYSPGPYEENRRTYYPERPRSPYEARHRSPVPVREREEYLEPREKRERRAGSREILRRDVDVRRREERRYSAERGSYERESDLRTRINEKRSEPHIREERDHSSRRYESDKERHGRPHHSPPVSRERRRAGSVERHEGSRPSRGEQWEREGGERRRRHSREREDRGRDRSDHSEQYEERRPPSYKTDYEPKKFYRNYEEKEFIPMPARGRGGPPMRRGVPPIMRGRGIVRGMNRGFRGGIMVPRGVPRVPFMGMRGFPPRFFPPY</sequence>
<protein>
    <submittedName>
        <fullName evidence="2">Uncharacterized protein</fullName>
    </submittedName>
</protein>
<feature type="region of interest" description="Disordered" evidence="1">
    <location>
        <begin position="460"/>
        <end position="482"/>
    </location>
</feature>
<feature type="region of interest" description="Disordered" evidence="1">
    <location>
        <begin position="1"/>
        <end position="108"/>
    </location>
</feature>
<proteinExistence type="predicted"/>
<dbReference type="EMBL" id="GEBQ01004896">
    <property type="protein sequence ID" value="JAT35081.1"/>
    <property type="molecule type" value="Transcribed_RNA"/>
</dbReference>
<gene>
    <name evidence="2" type="ORF">g.36403</name>
    <name evidence="3" type="ORF">g.36410</name>
</gene>
<name>A0A1B6KL59_9HEMI</name>
<reference evidence="2" key="1">
    <citation type="submission" date="2015-11" db="EMBL/GenBank/DDBJ databases">
        <title>De novo transcriptome assembly of four potential Pierce s Disease insect vectors from Arizona vineyards.</title>
        <authorList>
            <person name="Tassone E.E."/>
        </authorList>
    </citation>
    <scope>NUCLEOTIDE SEQUENCE</scope>
</reference>
<feature type="compositionally biased region" description="Basic residues" evidence="1">
    <location>
        <begin position="1"/>
        <end position="10"/>
    </location>
</feature>
<feature type="compositionally biased region" description="Basic and acidic residues" evidence="1">
    <location>
        <begin position="42"/>
        <end position="51"/>
    </location>
</feature>
<evidence type="ECO:0000313" key="2">
    <source>
        <dbReference type="EMBL" id="JAT12202.1"/>
    </source>
</evidence>
<feature type="compositionally biased region" description="Basic and acidic residues" evidence="1">
    <location>
        <begin position="246"/>
        <end position="307"/>
    </location>
</feature>
<accession>A0A1B6KL59</accession>
<feature type="compositionally biased region" description="Basic and acidic residues" evidence="1">
    <location>
        <begin position="385"/>
        <end position="409"/>
    </location>
</feature>
<feature type="compositionally biased region" description="Basic and acidic residues" evidence="1">
    <location>
        <begin position="322"/>
        <end position="369"/>
    </location>
</feature>
<dbReference type="AlphaFoldDB" id="A0A1B6KL59"/>
<feature type="compositionally biased region" description="Basic and acidic residues" evidence="1">
    <location>
        <begin position="416"/>
        <end position="444"/>
    </location>
</feature>
<dbReference type="EMBL" id="GEBQ01027775">
    <property type="protein sequence ID" value="JAT12202.1"/>
    <property type="molecule type" value="Transcribed_RNA"/>
</dbReference>
<evidence type="ECO:0000256" key="1">
    <source>
        <dbReference type="SAM" id="MobiDB-lite"/>
    </source>
</evidence>
<feature type="region of interest" description="Disordered" evidence="1">
    <location>
        <begin position="243"/>
        <end position="307"/>
    </location>
</feature>
<feature type="region of interest" description="Disordered" evidence="1">
    <location>
        <begin position="322"/>
        <end position="444"/>
    </location>
</feature>
<organism evidence="2">
    <name type="scientific">Graphocephala atropunctata</name>
    <dbReference type="NCBI Taxonomy" id="36148"/>
    <lineage>
        <taxon>Eukaryota</taxon>
        <taxon>Metazoa</taxon>
        <taxon>Ecdysozoa</taxon>
        <taxon>Arthropoda</taxon>
        <taxon>Hexapoda</taxon>
        <taxon>Insecta</taxon>
        <taxon>Pterygota</taxon>
        <taxon>Neoptera</taxon>
        <taxon>Paraneoptera</taxon>
        <taxon>Hemiptera</taxon>
        <taxon>Auchenorrhyncha</taxon>
        <taxon>Membracoidea</taxon>
        <taxon>Cicadellidae</taxon>
        <taxon>Cicadellinae</taxon>
        <taxon>Cicadellini</taxon>
        <taxon>Graphocephala</taxon>
    </lineage>
</organism>
<evidence type="ECO:0000313" key="3">
    <source>
        <dbReference type="EMBL" id="JAT35081.1"/>
    </source>
</evidence>